<dbReference type="Gene3D" id="2.60.120.200">
    <property type="match status" value="1"/>
</dbReference>
<evidence type="ECO:0000256" key="1">
    <source>
        <dbReference type="SAM" id="MobiDB-lite"/>
    </source>
</evidence>
<dbReference type="AlphaFoldDB" id="A0AB33D5D2"/>
<dbReference type="InterPro" id="IPR017850">
    <property type="entry name" value="Alkaline_phosphatase_core_sf"/>
</dbReference>
<evidence type="ECO:0008006" key="4">
    <source>
        <dbReference type="Google" id="ProtNLM"/>
    </source>
</evidence>
<evidence type="ECO:0000313" key="2">
    <source>
        <dbReference type="EMBL" id="ASR90709.1"/>
    </source>
</evidence>
<dbReference type="Pfam" id="PF01663">
    <property type="entry name" value="Phosphodiest"/>
    <property type="match status" value="1"/>
</dbReference>
<dbReference type="EMBL" id="CP021641">
    <property type="protein sequence ID" value="ASR90709.1"/>
    <property type="molecule type" value="Genomic_DNA"/>
</dbReference>
<dbReference type="InterPro" id="IPR013320">
    <property type="entry name" value="ConA-like_dom_sf"/>
</dbReference>
<dbReference type="RefSeq" id="WP_094197678.1">
    <property type="nucleotide sequence ID" value="NZ_CP021641.1"/>
</dbReference>
<dbReference type="SUPFAM" id="SSF53649">
    <property type="entry name" value="Alkaline phosphatase-like"/>
    <property type="match status" value="1"/>
</dbReference>
<dbReference type="Gene3D" id="3.40.720.10">
    <property type="entry name" value="Alkaline Phosphatase, subunit A"/>
    <property type="match status" value="2"/>
</dbReference>
<name>A0AB33D5D2_ALCFA</name>
<dbReference type="Proteomes" id="UP000214561">
    <property type="component" value="Chromosome"/>
</dbReference>
<organism evidence="2 3">
    <name type="scientific">Alcaligenes faecalis</name>
    <dbReference type="NCBI Taxonomy" id="511"/>
    <lineage>
        <taxon>Bacteria</taxon>
        <taxon>Pseudomonadati</taxon>
        <taxon>Pseudomonadota</taxon>
        <taxon>Betaproteobacteria</taxon>
        <taxon>Burkholderiales</taxon>
        <taxon>Alcaligenaceae</taxon>
        <taxon>Alcaligenes</taxon>
    </lineage>
</organism>
<gene>
    <name evidence="2" type="ORF">AFA_15335</name>
</gene>
<proteinExistence type="predicted"/>
<feature type="region of interest" description="Disordered" evidence="1">
    <location>
        <begin position="1"/>
        <end position="37"/>
    </location>
</feature>
<reference evidence="2 3" key="1">
    <citation type="submission" date="2017-05" db="EMBL/GenBank/DDBJ databases">
        <authorList>
            <person name="Qiu J.G."/>
            <person name="He J."/>
        </authorList>
    </citation>
    <scope>NUCLEOTIDE SEQUENCE [LARGE SCALE GENOMIC DNA]</scope>
    <source>
        <strain evidence="2 3">JQ135</strain>
    </source>
</reference>
<dbReference type="InterPro" id="IPR002591">
    <property type="entry name" value="Phosphodiest/P_Trfase"/>
</dbReference>
<evidence type="ECO:0000313" key="3">
    <source>
        <dbReference type="Proteomes" id="UP000214561"/>
    </source>
</evidence>
<sequence length="748" mass="79202">MRHAHTARSASQRPGFPYPSKNSYPDSNLQPFQGLSRPAFGKPGLLKALAVATLSATLAACGGSGTGNDQEAEPETPVNPDKPDTPSTRHALIINLDGATYQAVQQGIADGSLPNLAKLQVQLAYSGGVAGTPSQQANLDMPSWASLLTGTWANRHGVVSTAPDQVLRQNSLFHSEQNGQNAAAVASKGLAHLLKADHDAERLHELADCSTQTVTLSCVSSQALTMIKGDYRKVLVQYRAAKDAALDFGIESSGYNATLSKLDKEIGTLLDAAAKQKDREWLVIVTGSHGLSEHGQDNGLPLLPQSTTFLAINQAVNTGEHGIGASVPATLPELYQYNSLVDVAPTIMRYLDKLPPAADYKLDGSSLLGPQAVTSLQATVLDNHSSAVAIKLDWKAPADASIDILRDGQVIASRLPAGTQSYTDNQATAGLSDRGTYQFDYTVQAGSGTDAAWRSLFSPPISYLPPVPLEASLLNGLVSYYPFSANLPPVDAQKNSTMAPASNDLPNAAGLVVPGPFTGTHGLLVDTNYVTEEGLEGYRMTPAQGFDISTGSNPQFTIGFWYQVPKCIDRNNVTVLSNKNYVSGANAGVAIGLFNSGIQNQCGIAFNIGSGGVRADGPTNPYTQIPVGKWVHLAFSVDGVAKTMNMRVFDPSTEQVTRVATNKSTGAVDVSKLSPFPQWGIGDDGTGKFLMNKCNGSVTPPYTVGKCSVAPPTQQMFGDLALWNRVLSDQELSSIYWSKKPLSSLSTH</sequence>
<accession>A0AB33D5D2</accession>
<dbReference type="KEGG" id="afq:AFA_15335"/>
<feature type="region of interest" description="Disordered" evidence="1">
    <location>
        <begin position="64"/>
        <end position="88"/>
    </location>
</feature>
<dbReference type="SUPFAM" id="SSF49899">
    <property type="entry name" value="Concanavalin A-like lectins/glucanases"/>
    <property type="match status" value="1"/>
</dbReference>
<protein>
    <recommendedName>
        <fullName evidence="4">Nucleotide pyrophosphatase</fullName>
    </recommendedName>
</protein>
<feature type="compositionally biased region" description="Polar residues" evidence="1">
    <location>
        <begin position="20"/>
        <end position="33"/>
    </location>
</feature>